<accession>A0AAW2VGB3</accession>
<evidence type="ECO:0000313" key="1">
    <source>
        <dbReference type="EMBL" id="KAL0428303.1"/>
    </source>
</evidence>
<comment type="caution">
    <text evidence="1">The sequence shown here is derived from an EMBL/GenBank/DDBJ whole genome shotgun (WGS) entry which is preliminary data.</text>
</comment>
<reference evidence="1" key="1">
    <citation type="submission" date="2020-06" db="EMBL/GenBank/DDBJ databases">
        <authorList>
            <person name="Li T."/>
            <person name="Hu X."/>
            <person name="Zhang T."/>
            <person name="Song X."/>
            <person name="Zhang H."/>
            <person name="Dai N."/>
            <person name="Sheng W."/>
            <person name="Hou X."/>
            <person name="Wei L."/>
        </authorList>
    </citation>
    <scope>NUCLEOTIDE SEQUENCE</scope>
    <source>
        <strain evidence="1">KEN1</strain>
        <tissue evidence="1">Leaf</tissue>
    </source>
</reference>
<protein>
    <submittedName>
        <fullName evidence="1">Uncharacterized protein</fullName>
    </submittedName>
</protein>
<proteinExistence type="predicted"/>
<dbReference type="AlphaFoldDB" id="A0AAW2VGB3"/>
<sequence length="61" mass="6297">MDSFLRQLSSSAAPSTVRTPSAWRAPKFDVVKINFGGATFAKEGALGIGVVARDAAGQCLA</sequence>
<gene>
    <name evidence="1" type="ORF">Slati_3005100</name>
</gene>
<reference evidence="1" key="2">
    <citation type="journal article" date="2024" name="Plant">
        <title>Genomic evolution and insights into agronomic trait innovations of Sesamum species.</title>
        <authorList>
            <person name="Miao H."/>
            <person name="Wang L."/>
            <person name="Qu L."/>
            <person name="Liu H."/>
            <person name="Sun Y."/>
            <person name="Le M."/>
            <person name="Wang Q."/>
            <person name="Wei S."/>
            <person name="Zheng Y."/>
            <person name="Lin W."/>
            <person name="Duan Y."/>
            <person name="Cao H."/>
            <person name="Xiong S."/>
            <person name="Wang X."/>
            <person name="Wei L."/>
            <person name="Li C."/>
            <person name="Ma Q."/>
            <person name="Ju M."/>
            <person name="Zhao R."/>
            <person name="Li G."/>
            <person name="Mu C."/>
            <person name="Tian Q."/>
            <person name="Mei H."/>
            <person name="Zhang T."/>
            <person name="Gao T."/>
            <person name="Zhang H."/>
        </authorList>
    </citation>
    <scope>NUCLEOTIDE SEQUENCE</scope>
    <source>
        <strain evidence="1">KEN1</strain>
    </source>
</reference>
<name>A0AAW2VGB3_9LAMI</name>
<organism evidence="1">
    <name type="scientific">Sesamum latifolium</name>
    <dbReference type="NCBI Taxonomy" id="2727402"/>
    <lineage>
        <taxon>Eukaryota</taxon>
        <taxon>Viridiplantae</taxon>
        <taxon>Streptophyta</taxon>
        <taxon>Embryophyta</taxon>
        <taxon>Tracheophyta</taxon>
        <taxon>Spermatophyta</taxon>
        <taxon>Magnoliopsida</taxon>
        <taxon>eudicotyledons</taxon>
        <taxon>Gunneridae</taxon>
        <taxon>Pentapetalae</taxon>
        <taxon>asterids</taxon>
        <taxon>lamiids</taxon>
        <taxon>Lamiales</taxon>
        <taxon>Pedaliaceae</taxon>
        <taxon>Sesamum</taxon>
    </lineage>
</organism>
<dbReference type="EMBL" id="JACGWN010000010">
    <property type="protein sequence ID" value="KAL0428303.1"/>
    <property type="molecule type" value="Genomic_DNA"/>
</dbReference>